<dbReference type="RefSeq" id="WP_074519888.1">
    <property type="nucleotide sequence ID" value="NZ_CP007511.1"/>
</dbReference>
<feature type="region of interest" description="Disordered" evidence="1">
    <location>
        <begin position="472"/>
        <end position="491"/>
    </location>
</feature>
<gene>
    <name evidence="4" type="ORF">SAMN05660875_10589</name>
</gene>
<proteinExistence type="predicted"/>
<keyword evidence="5" id="KW-1185">Reference proteome</keyword>
<feature type="domain" description="ATPase AAA-type core" evidence="3">
    <location>
        <begin position="234"/>
        <end position="302"/>
    </location>
</feature>
<dbReference type="InterPro" id="IPR051396">
    <property type="entry name" value="Bact_Antivir_Def_Nuclease"/>
</dbReference>
<evidence type="ECO:0000313" key="5">
    <source>
        <dbReference type="Proteomes" id="UP000182276"/>
    </source>
</evidence>
<evidence type="ECO:0000256" key="1">
    <source>
        <dbReference type="SAM" id="MobiDB-lite"/>
    </source>
</evidence>
<sequence length="553" mass="61596">MKLSKLRVETFKRVEEIEIDLSDVNILVGANGSGKSSIIQAVHLACCLIRQADRVDPKKTATVGIEELDYLPTDDYKTLGHGANWGNKEQSPCSRVTLTFEDPINGITKEAKCTLRSARNAGISISGNVPTELTSSLRNKNNFFSAYIPGISGIPNKEERKSKKSILKSCSFGDSNIILRNALLLLHNIDPNNIRTIERWIEEILGPISIHVSHDEDKDLWIKCEITIGNNSKPIELAGTGFLQLIQIFCYVLLFKPGVVLIDEPDIHLHPNVQEKLAGALSLVARERGLKVILTTHSPFIVRSAPAGTNVCWLQDGKTASNNRTIVELALGWGAFGKKVIVISEDQDTTFLRKLISQWKDIDRAVAFYPGTGYKSLATPSQAKELSESLGRKFKILVHRDRDSLTDDEIQRISRAYEAEGINIWFPEESDLEAYFCQPAYLQSFLSCTLEEAEEYLTSVINRQSIPIRQQFDSQRSAHNQELHAHGGSPTNDDVWQAFQQRTLKGAKGKFVLKQLKNAVPRSAYSEAKIQAHELGGRIALDLKAALERVLAN</sequence>
<name>A0ABY0R5D6_9GAMM</name>
<dbReference type="InterPro" id="IPR041685">
    <property type="entry name" value="AAA_GajA/Old/RecF-like"/>
</dbReference>
<dbReference type="CDD" id="cd00267">
    <property type="entry name" value="ABC_ATPase"/>
    <property type="match status" value="1"/>
</dbReference>
<dbReference type="SUPFAM" id="SSF52540">
    <property type="entry name" value="P-loop containing nucleoside triphosphate hydrolases"/>
    <property type="match status" value="1"/>
</dbReference>
<dbReference type="InterPro" id="IPR003959">
    <property type="entry name" value="ATPase_AAA_core"/>
</dbReference>
<feature type="domain" description="Endonuclease GajA/Old nuclease/RecF-like AAA" evidence="2">
    <location>
        <begin position="1"/>
        <end position="44"/>
    </location>
</feature>
<reference evidence="4 5" key="1">
    <citation type="submission" date="2016-10" db="EMBL/GenBank/DDBJ databases">
        <authorList>
            <person name="Varghese N."/>
            <person name="Submissions S."/>
        </authorList>
    </citation>
    <scope>NUCLEOTIDE SEQUENCE [LARGE SCALE GENOMIC DNA]</scope>
    <source>
        <strain evidence="4 5">DSM 6083</strain>
    </source>
</reference>
<dbReference type="PANTHER" id="PTHR43581">
    <property type="entry name" value="ATP/GTP PHOSPHATASE"/>
    <property type="match status" value="1"/>
</dbReference>
<dbReference type="Pfam" id="PF13175">
    <property type="entry name" value="AAA_15"/>
    <property type="match status" value="1"/>
</dbReference>
<organism evidence="4 5">
    <name type="scientific">Stutzerimonas balearica DSM 6083</name>
    <dbReference type="NCBI Taxonomy" id="1123016"/>
    <lineage>
        <taxon>Bacteria</taxon>
        <taxon>Pseudomonadati</taxon>
        <taxon>Pseudomonadota</taxon>
        <taxon>Gammaproteobacteria</taxon>
        <taxon>Pseudomonadales</taxon>
        <taxon>Pseudomonadaceae</taxon>
        <taxon>Stutzerimonas</taxon>
    </lineage>
</organism>
<dbReference type="Proteomes" id="UP000182276">
    <property type="component" value="Unassembled WGS sequence"/>
</dbReference>
<evidence type="ECO:0000259" key="3">
    <source>
        <dbReference type="Pfam" id="PF13304"/>
    </source>
</evidence>
<dbReference type="Pfam" id="PF13304">
    <property type="entry name" value="AAA_21"/>
    <property type="match status" value="1"/>
</dbReference>
<dbReference type="GeneID" id="77262332"/>
<protein>
    <submittedName>
        <fullName evidence="4">ATPase/GTPase, AAA15 family</fullName>
    </submittedName>
</protein>
<comment type="caution">
    <text evidence="4">The sequence shown here is derived from an EMBL/GenBank/DDBJ whole genome shotgun (WGS) entry which is preliminary data.</text>
</comment>
<evidence type="ECO:0000313" key="4">
    <source>
        <dbReference type="EMBL" id="SDM46949.1"/>
    </source>
</evidence>
<dbReference type="Gene3D" id="3.40.50.300">
    <property type="entry name" value="P-loop containing nucleotide triphosphate hydrolases"/>
    <property type="match status" value="1"/>
</dbReference>
<accession>A0ABY0R5D6</accession>
<dbReference type="InterPro" id="IPR027417">
    <property type="entry name" value="P-loop_NTPase"/>
</dbReference>
<dbReference type="PANTHER" id="PTHR43581:SF4">
    <property type="entry name" value="ATP_GTP PHOSPHATASE"/>
    <property type="match status" value="1"/>
</dbReference>
<evidence type="ECO:0000259" key="2">
    <source>
        <dbReference type="Pfam" id="PF13175"/>
    </source>
</evidence>
<dbReference type="EMBL" id="FNHO01000005">
    <property type="protein sequence ID" value="SDM46949.1"/>
    <property type="molecule type" value="Genomic_DNA"/>
</dbReference>